<protein>
    <recommendedName>
        <fullName evidence="6">AAA domain-containing protein</fullName>
    </recommendedName>
</protein>
<feature type="region of interest" description="Disordered" evidence="4">
    <location>
        <begin position="164"/>
        <end position="188"/>
    </location>
</feature>
<dbReference type="PANTHER" id="PTHR33217:SF7">
    <property type="entry name" value="TRANSPOSASE FOR INSERTION SEQUENCE ELEMENT IS1081"/>
    <property type="match status" value="1"/>
</dbReference>
<dbReference type="AlphaFoldDB" id="A0A0F9GHQ9"/>
<dbReference type="GO" id="GO:0004803">
    <property type="term" value="F:transposase activity"/>
    <property type="evidence" value="ECO:0007669"/>
    <property type="project" value="InterPro"/>
</dbReference>
<keyword evidence="2" id="KW-0238">DNA-binding</keyword>
<evidence type="ECO:0008006" key="6">
    <source>
        <dbReference type="Google" id="ProtNLM"/>
    </source>
</evidence>
<dbReference type="InterPro" id="IPR027417">
    <property type="entry name" value="P-loop_NTPase"/>
</dbReference>
<reference evidence="5" key="1">
    <citation type="journal article" date="2015" name="Nature">
        <title>Complex archaea that bridge the gap between prokaryotes and eukaryotes.</title>
        <authorList>
            <person name="Spang A."/>
            <person name="Saw J.H."/>
            <person name="Jorgensen S.L."/>
            <person name="Zaremba-Niedzwiedzka K."/>
            <person name="Martijn J."/>
            <person name="Lind A.E."/>
            <person name="van Eijk R."/>
            <person name="Schleper C."/>
            <person name="Guy L."/>
            <person name="Ettema T.J."/>
        </authorList>
    </citation>
    <scope>NUCLEOTIDE SEQUENCE</scope>
</reference>
<organism evidence="5">
    <name type="scientific">marine sediment metagenome</name>
    <dbReference type="NCBI Taxonomy" id="412755"/>
    <lineage>
        <taxon>unclassified sequences</taxon>
        <taxon>metagenomes</taxon>
        <taxon>ecological metagenomes</taxon>
    </lineage>
</organism>
<evidence type="ECO:0000256" key="4">
    <source>
        <dbReference type="SAM" id="MobiDB-lite"/>
    </source>
</evidence>
<comment type="caution">
    <text evidence="5">The sequence shown here is derived from an EMBL/GenBank/DDBJ whole genome shotgun (WGS) entry which is preliminary data.</text>
</comment>
<keyword evidence="3" id="KW-0233">DNA recombination</keyword>
<evidence type="ECO:0000256" key="1">
    <source>
        <dbReference type="ARBA" id="ARBA00022578"/>
    </source>
</evidence>
<evidence type="ECO:0000256" key="3">
    <source>
        <dbReference type="ARBA" id="ARBA00023172"/>
    </source>
</evidence>
<proteinExistence type="predicted"/>
<evidence type="ECO:0000313" key="5">
    <source>
        <dbReference type="EMBL" id="KKL62737.1"/>
    </source>
</evidence>
<dbReference type="InterPro" id="IPR001207">
    <property type="entry name" value="Transposase_mutator"/>
</dbReference>
<keyword evidence="1" id="KW-0815">Transposition</keyword>
<dbReference type="InterPro" id="IPR005702">
    <property type="entry name" value="Wzc-like_C"/>
</dbReference>
<name>A0A0F9GHQ9_9ZZZZ</name>
<dbReference type="GO" id="GO:0006313">
    <property type="term" value="P:DNA transposition"/>
    <property type="evidence" value="ECO:0007669"/>
    <property type="project" value="InterPro"/>
</dbReference>
<dbReference type="GO" id="GO:0003677">
    <property type="term" value="F:DNA binding"/>
    <property type="evidence" value="ECO:0007669"/>
    <property type="project" value="UniProtKB-KW"/>
</dbReference>
<dbReference type="SUPFAM" id="SSF52540">
    <property type="entry name" value="P-loop containing nucleoside triphosphate hydrolases"/>
    <property type="match status" value="1"/>
</dbReference>
<feature type="non-terminal residue" evidence="5">
    <location>
        <position position="1"/>
    </location>
</feature>
<dbReference type="CDD" id="cd05387">
    <property type="entry name" value="BY-kinase"/>
    <property type="match status" value="1"/>
</dbReference>
<dbReference type="Gene3D" id="3.40.50.300">
    <property type="entry name" value="P-loop containing nucleotide triphosphate hydrolases"/>
    <property type="match status" value="1"/>
</dbReference>
<dbReference type="Pfam" id="PF00872">
    <property type="entry name" value="Transposase_mut"/>
    <property type="match status" value="1"/>
</dbReference>
<evidence type="ECO:0000256" key="2">
    <source>
        <dbReference type="ARBA" id="ARBA00023125"/>
    </source>
</evidence>
<dbReference type="PANTHER" id="PTHR33217">
    <property type="entry name" value="TRANSPOSASE FOR INSERTION SEQUENCE ELEMENT IS1081"/>
    <property type="match status" value="1"/>
</dbReference>
<gene>
    <name evidence="5" type="ORF">LCGC14_2182200</name>
</gene>
<accession>A0A0F9GHQ9</accession>
<dbReference type="NCBIfam" id="NF033543">
    <property type="entry name" value="transpos_IS256"/>
    <property type="match status" value="1"/>
</dbReference>
<sequence>FTQLHKRVLLIDADLRRPSLHRFFGIKNKVGLTNVITGQVGLEDGCLQSTNVPNLFVLLSGSKTPSPAELLASKAMASVLSRSAELFDMVVIDSAPLFPVVDTHSLLGLSDSVMLIARSGMTQGPAVKSAVELIEQAEVAVDEVIDVMGRATIEAVLRLSAEQVAGPKRRGKRGPARQPSWHGSQPGVVSLAERKLRVDRPRLRRRVGEGGCEVAVPAYEAMRTGRLGQRMLEILMNGVSTRKYREVLPEMAETVGVSKSSVSREAMEASEQVLRQLAERQFTDVDLLIIYLDGLQFGAHHVLVAIGVDTAGRKHLLGLRDGASENATVATGLLEDLVARGVGPERRRLFVIDGAKALRKAIARVFGRGSLVQRCRNHKLRNVLGHLPKEQHDQTRSAIRAAWKLDASEGMQRLEQLALWLGRDYPAAAESIREGLAEMFTVNRIGLPASLRRCLTTTNLIDSTHSGARQRTVRITNWQSGNMALRWAAAAFVETEKNYRRIMGYRDLWMLKAHLDRGEQHEVNHALMAG</sequence>
<dbReference type="EMBL" id="LAZR01028393">
    <property type="protein sequence ID" value="KKL62737.1"/>
    <property type="molecule type" value="Genomic_DNA"/>
</dbReference>